<proteinExistence type="predicted"/>
<evidence type="ECO:0000313" key="1">
    <source>
        <dbReference type="EMBL" id="KAJ8304182.1"/>
    </source>
</evidence>
<name>A0ABQ9EKR6_TEGGR</name>
<comment type="caution">
    <text evidence="1">The sequence shown here is derived from an EMBL/GenBank/DDBJ whole genome shotgun (WGS) entry which is preliminary data.</text>
</comment>
<dbReference type="EMBL" id="JARBDR010000903">
    <property type="protein sequence ID" value="KAJ8304182.1"/>
    <property type="molecule type" value="Genomic_DNA"/>
</dbReference>
<organism evidence="1 2">
    <name type="scientific">Tegillarca granosa</name>
    <name type="common">Malaysian cockle</name>
    <name type="synonym">Anadara granosa</name>
    <dbReference type="NCBI Taxonomy" id="220873"/>
    <lineage>
        <taxon>Eukaryota</taxon>
        <taxon>Metazoa</taxon>
        <taxon>Spiralia</taxon>
        <taxon>Lophotrochozoa</taxon>
        <taxon>Mollusca</taxon>
        <taxon>Bivalvia</taxon>
        <taxon>Autobranchia</taxon>
        <taxon>Pteriomorphia</taxon>
        <taxon>Arcoida</taxon>
        <taxon>Arcoidea</taxon>
        <taxon>Arcidae</taxon>
        <taxon>Tegillarca</taxon>
    </lineage>
</organism>
<accession>A0ABQ9EKR6</accession>
<evidence type="ECO:0000313" key="2">
    <source>
        <dbReference type="Proteomes" id="UP001217089"/>
    </source>
</evidence>
<gene>
    <name evidence="1" type="ORF">KUTeg_017765</name>
</gene>
<dbReference type="Proteomes" id="UP001217089">
    <property type="component" value="Unassembled WGS sequence"/>
</dbReference>
<reference evidence="1 2" key="1">
    <citation type="submission" date="2022-12" db="EMBL/GenBank/DDBJ databases">
        <title>Chromosome-level genome of Tegillarca granosa.</title>
        <authorList>
            <person name="Kim J."/>
        </authorList>
    </citation>
    <scope>NUCLEOTIDE SEQUENCE [LARGE SCALE GENOMIC DNA]</scope>
    <source>
        <strain evidence="1">Teg-2019</strain>
        <tissue evidence="1">Adductor muscle</tissue>
    </source>
</reference>
<sequence>MYLTTYIPNLEVLPVKTSINFMDKDTKISDVLLNPKDNVIQRIRATTEAAMKARSNPVVKWPDDAVFVLFGPFAKCSQCEMEQKIMDILYNGKEYSDVTVLSPKSDRVLQLNIKPGSEIAIYGNVKCESDLPKRCFVECFKNGEQQKCDYFLCKQCGFQWICRSCMEVCHKGNGFLICTHIFLFYLYVLYRRFCNPCFLTFISL</sequence>
<keyword evidence="2" id="KW-1185">Reference proteome</keyword>
<protein>
    <submittedName>
        <fullName evidence="1">Uncharacterized protein</fullName>
    </submittedName>
</protein>